<evidence type="ECO:0000256" key="1">
    <source>
        <dbReference type="ARBA" id="ARBA00022741"/>
    </source>
</evidence>
<dbReference type="SUPFAM" id="SSF52540">
    <property type="entry name" value="P-loop containing nucleoside triphosphate hydrolases"/>
    <property type="match status" value="1"/>
</dbReference>
<feature type="region of interest" description="Disordered" evidence="2">
    <location>
        <begin position="52"/>
        <end position="128"/>
    </location>
</feature>
<evidence type="ECO:0000313" key="3">
    <source>
        <dbReference type="Ensembl" id="ENSPMRP00000017707.1"/>
    </source>
</evidence>
<keyword evidence="4" id="KW-1185">Reference proteome</keyword>
<dbReference type="GO" id="GO:0005525">
    <property type="term" value="F:GTP binding"/>
    <property type="evidence" value="ECO:0007669"/>
    <property type="project" value="InterPro"/>
</dbReference>
<dbReference type="InterPro" id="IPR027417">
    <property type="entry name" value="P-loop_NTPase"/>
</dbReference>
<protein>
    <submittedName>
        <fullName evidence="3">Uncharacterized protein</fullName>
    </submittedName>
</protein>
<keyword evidence="1" id="KW-0547">Nucleotide-binding</keyword>
<evidence type="ECO:0000313" key="4">
    <source>
        <dbReference type="Proteomes" id="UP000472272"/>
    </source>
</evidence>
<dbReference type="Gene3D" id="3.40.50.300">
    <property type="entry name" value="P-loop containing nucleotide triphosphate hydrolases"/>
    <property type="match status" value="1"/>
</dbReference>
<dbReference type="GO" id="GO:0003924">
    <property type="term" value="F:GTPase activity"/>
    <property type="evidence" value="ECO:0007669"/>
    <property type="project" value="InterPro"/>
</dbReference>
<reference evidence="3" key="3">
    <citation type="submission" date="2025-09" db="UniProtKB">
        <authorList>
            <consortium name="Ensembl"/>
        </authorList>
    </citation>
    <scope>IDENTIFICATION</scope>
</reference>
<dbReference type="InterPro" id="IPR001806">
    <property type="entry name" value="Small_GTPase"/>
</dbReference>
<dbReference type="Pfam" id="PF00071">
    <property type="entry name" value="Ras"/>
    <property type="match status" value="1"/>
</dbReference>
<reference evidence="3" key="2">
    <citation type="submission" date="2025-08" db="UniProtKB">
        <authorList>
            <consortium name="Ensembl"/>
        </authorList>
    </citation>
    <scope>IDENTIFICATION</scope>
</reference>
<proteinExistence type="predicted"/>
<sequence>RKTTEGHISLWDTAGEERFLSLSRSYYRDADAVLLVYSLSLTRRCRIIGLQSWTGPQGCHGPVHGDRSPGRGRRDQGQDGGVGAGTRVQKPGSQESEGQRAGSQEVKGPRVRKQGVTKPGVRGSRSKE</sequence>
<accession>A0A670J2W1</accession>
<dbReference type="AlphaFoldDB" id="A0A670J2W1"/>
<reference evidence="3 4" key="1">
    <citation type="journal article" date="2019" name="Proc. Natl. Acad. Sci. U.S.A.">
        <title>Regulatory changes in pterin and carotenoid genes underlie balanced color polymorphisms in the wall lizard.</title>
        <authorList>
            <person name="Andrade P."/>
            <person name="Pinho C."/>
            <person name="Perez I de Lanuza G."/>
            <person name="Afonso S."/>
            <person name="Brejcha J."/>
            <person name="Rubin C.J."/>
            <person name="Wallerman O."/>
            <person name="Pereira P."/>
            <person name="Sabatino S.J."/>
            <person name="Bellati A."/>
            <person name="Pellitteri-Rosa D."/>
            <person name="Bosakova Z."/>
            <person name="Bunikis I."/>
            <person name="Carretero M.A."/>
            <person name="Feiner N."/>
            <person name="Marsik P."/>
            <person name="Pauperio F."/>
            <person name="Salvi D."/>
            <person name="Soler L."/>
            <person name="While G.M."/>
            <person name="Uller T."/>
            <person name="Font E."/>
            <person name="Andersson L."/>
            <person name="Carneiro M."/>
        </authorList>
    </citation>
    <scope>NUCLEOTIDE SEQUENCE</scope>
</reference>
<name>A0A670J2W1_PODMU</name>
<evidence type="ECO:0000256" key="2">
    <source>
        <dbReference type="SAM" id="MobiDB-lite"/>
    </source>
</evidence>
<dbReference type="Proteomes" id="UP000472272">
    <property type="component" value="Chromosome 7"/>
</dbReference>
<dbReference type="Ensembl" id="ENSPMRT00000018851.1">
    <property type="protein sequence ID" value="ENSPMRP00000017707.1"/>
    <property type="gene ID" value="ENSPMRG00000011694.1"/>
</dbReference>
<organism evidence="3 4">
    <name type="scientific">Podarcis muralis</name>
    <name type="common">Wall lizard</name>
    <name type="synonym">Lacerta muralis</name>
    <dbReference type="NCBI Taxonomy" id="64176"/>
    <lineage>
        <taxon>Eukaryota</taxon>
        <taxon>Metazoa</taxon>
        <taxon>Chordata</taxon>
        <taxon>Craniata</taxon>
        <taxon>Vertebrata</taxon>
        <taxon>Euteleostomi</taxon>
        <taxon>Lepidosauria</taxon>
        <taxon>Squamata</taxon>
        <taxon>Bifurcata</taxon>
        <taxon>Unidentata</taxon>
        <taxon>Episquamata</taxon>
        <taxon>Laterata</taxon>
        <taxon>Lacertibaenia</taxon>
        <taxon>Lacertidae</taxon>
        <taxon>Podarcis</taxon>
    </lineage>
</organism>
<dbReference type="PROSITE" id="PS50007">
    <property type="entry name" value="PIPLC_X_DOMAIN"/>
    <property type="match status" value="1"/>
</dbReference>
<feature type="compositionally biased region" description="Basic and acidic residues" evidence="2">
    <location>
        <begin position="63"/>
        <end position="77"/>
    </location>
</feature>